<feature type="chain" id="PRO_5031066927" evidence="1">
    <location>
        <begin position="20"/>
        <end position="103"/>
    </location>
</feature>
<protein>
    <submittedName>
        <fullName evidence="2">Uncharacterized protein</fullName>
    </submittedName>
</protein>
<sequence>MRYALIGLVALGISGAAWAQISPQVTPGMASGAGLPAVGNNFGHDPDPRIRASSQEEYQRLRRDRINRILAANPNAEAELRALPTREARVAYFRKLDKATPRY</sequence>
<name>A0A7W9ARS1_9SPHN</name>
<keyword evidence="3" id="KW-1185">Reference proteome</keyword>
<proteinExistence type="predicted"/>
<feature type="signal peptide" evidence="1">
    <location>
        <begin position="1"/>
        <end position="19"/>
    </location>
</feature>
<accession>A0A7W9ARS1</accession>
<evidence type="ECO:0000313" key="2">
    <source>
        <dbReference type="EMBL" id="MBB5699392.1"/>
    </source>
</evidence>
<dbReference type="RefSeq" id="WP_184029405.1">
    <property type="nucleotide sequence ID" value="NZ_JACIJJ010000004.1"/>
</dbReference>
<gene>
    <name evidence="2" type="ORF">FHR19_002758</name>
</gene>
<dbReference type="EMBL" id="JACIJJ010000004">
    <property type="protein sequence ID" value="MBB5699392.1"/>
    <property type="molecule type" value="Genomic_DNA"/>
</dbReference>
<comment type="caution">
    <text evidence="2">The sequence shown here is derived from an EMBL/GenBank/DDBJ whole genome shotgun (WGS) entry which is preliminary data.</text>
</comment>
<evidence type="ECO:0000313" key="3">
    <source>
        <dbReference type="Proteomes" id="UP000557739"/>
    </source>
</evidence>
<reference evidence="2 3" key="1">
    <citation type="submission" date="2020-08" db="EMBL/GenBank/DDBJ databases">
        <title>Genomic Encyclopedia of Type Strains, Phase IV (KMG-IV): sequencing the most valuable type-strain genomes for metagenomic binning, comparative biology and taxonomic classification.</title>
        <authorList>
            <person name="Goeker M."/>
        </authorList>
    </citation>
    <scope>NUCLEOTIDE SEQUENCE [LARGE SCALE GENOMIC DNA]</scope>
    <source>
        <strain evidence="2 3">DSM 27244</strain>
    </source>
</reference>
<dbReference type="Proteomes" id="UP000557739">
    <property type="component" value="Unassembled WGS sequence"/>
</dbReference>
<dbReference type="AlphaFoldDB" id="A0A7W9ARS1"/>
<evidence type="ECO:0000256" key="1">
    <source>
        <dbReference type="SAM" id="SignalP"/>
    </source>
</evidence>
<keyword evidence="1" id="KW-0732">Signal</keyword>
<organism evidence="2 3">
    <name type="scientific">Sphingomonas yantingensis</name>
    <dbReference type="NCBI Taxonomy" id="1241761"/>
    <lineage>
        <taxon>Bacteria</taxon>
        <taxon>Pseudomonadati</taxon>
        <taxon>Pseudomonadota</taxon>
        <taxon>Alphaproteobacteria</taxon>
        <taxon>Sphingomonadales</taxon>
        <taxon>Sphingomonadaceae</taxon>
        <taxon>Sphingomonas</taxon>
    </lineage>
</organism>